<comment type="function">
    <text evidence="4">Could be a S-adenosyl-L-methionine-dependent methyltransferase.</text>
</comment>
<keyword evidence="1 4" id="KW-0489">Methyltransferase</keyword>
<evidence type="ECO:0000256" key="3">
    <source>
        <dbReference type="ARBA" id="ARBA00022691"/>
    </source>
</evidence>
<dbReference type="Proteomes" id="UP000622653">
    <property type="component" value="Unassembled WGS sequence"/>
</dbReference>
<evidence type="ECO:0000256" key="2">
    <source>
        <dbReference type="ARBA" id="ARBA00022679"/>
    </source>
</evidence>
<dbReference type="Gene3D" id="3.40.50.150">
    <property type="entry name" value="Vaccinia Virus protein VP39"/>
    <property type="match status" value="1"/>
</dbReference>
<comment type="caution">
    <text evidence="6">The sequence shown here is derived from an EMBL/GenBank/DDBJ whole genome shotgun (WGS) entry which is preliminary data.</text>
</comment>
<dbReference type="RefSeq" id="WP_194562594.1">
    <property type="nucleotide sequence ID" value="NZ_JADKPV010000002.1"/>
</dbReference>
<dbReference type="GO" id="GO:0032259">
    <property type="term" value="P:methylation"/>
    <property type="evidence" value="ECO:0007669"/>
    <property type="project" value="UniProtKB-KW"/>
</dbReference>
<feature type="binding site" evidence="4">
    <location>
        <position position="53"/>
    </location>
    <ligand>
        <name>S-adenosyl-L-methionine</name>
        <dbReference type="ChEBI" id="CHEBI:59789"/>
    </ligand>
</feature>
<proteinExistence type="inferred from homology"/>
<protein>
    <recommendedName>
        <fullName evidence="4">Uncharacterized methyltransferase IRY55_07050</fullName>
        <ecNumber evidence="4">2.1.1.-</ecNumber>
    </recommendedName>
</protein>
<dbReference type="AlphaFoldDB" id="A0A8J7GAQ3"/>
<feature type="binding site" evidence="4">
    <location>
        <position position="74"/>
    </location>
    <ligand>
        <name>S-adenosyl-L-methionine</name>
        <dbReference type="ChEBI" id="CHEBI:59789"/>
    </ligand>
</feature>
<accession>A0A8J7GAQ3</accession>
<reference evidence="6" key="1">
    <citation type="submission" date="2020-11" db="EMBL/GenBank/DDBJ databases">
        <title>Multidrug resistant novel bacterium Savagea serpentis sp. nov., isolated from the scats of a vine snake (Ahaetulla nasuta).</title>
        <authorList>
            <person name="Venkata Ramana V."/>
            <person name="Vikas Patil S."/>
            <person name="Yogita Lugani V."/>
        </authorList>
    </citation>
    <scope>NUCLEOTIDE SEQUENCE</scope>
    <source>
        <strain evidence="6">SN6</strain>
    </source>
</reference>
<evidence type="ECO:0000256" key="1">
    <source>
        <dbReference type="ARBA" id="ARBA00022603"/>
    </source>
</evidence>
<keyword evidence="7" id="KW-1185">Reference proteome</keyword>
<dbReference type="InterPro" id="IPR023553">
    <property type="entry name" value="Uncharacterised_MeTfrase_YrrT"/>
</dbReference>
<sequence length="212" mass="24432">MEVDFTTLFDEWSANYDATVFGEDEQYREVFERYEEILDFVAERAFGKIVEFGVGTGNLSVRLQQSGQLLVGIEPSQEMRAIAERKMPSLTIQDGHFLNYELSEQVDSIVSTYAFHHLTDEEKERAIYKFARNLRPGGKVIFADTMFVADEAFAKTIERAEQRGYDRLSADLKSEFYPTIPVLQVLFEKGGFTTRFTQMNHYVWVVEATKGE</sequence>
<dbReference type="PANTHER" id="PTHR43861">
    <property type="entry name" value="TRANS-ACONITATE 2-METHYLTRANSFERASE-RELATED"/>
    <property type="match status" value="1"/>
</dbReference>
<name>A0A8J7GAQ3_9BACL</name>
<dbReference type="Pfam" id="PF13649">
    <property type="entry name" value="Methyltransf_25"/>
    <property type="match status" value="1"/>
</dbReference>
<gene>
    <name evidence="6" type="ORF">IRY55_07050</name>
</gene>
<dbReference type="SUPFAM" id="SSF53335">
    <property type="entry name" value="S-adenosyl-L-methionine-dependent methyltransferases"/>
    <property type="match status" value="1"/>
</dbReference>
<dbReference type="CDD" id="cd02440">
    <property type="entry name" value="AdoMet_MTases"/>
    <property type="match status" value="1"/>
</dbReference>
<comment type="similarity">
    <text evidence="4">Belongs to the methyltransferase superfamily. YrrT family.</text>
</comment>
<dbReference type="InterPro" id="IPR041698">
    <property type="entry name" value="Methyltransf_25"/>
</dbReference>
<feature type="domain" description="Methyltransferase" evidence="5">
    <location>
        <begin position="49"/>
        <end position="138"/>
    </location>
</feature>
<keyword evidence="3 4" id="KW-0949">S-adenosyl-L-methionine</keyword>
<dbReference type="GO" id="GO:0008757">
    <property type="term" value="F:S-adenosylmethionine-dependent methyltransferase activity"/>
    <property type="evidence" value="ECO:0007669"/>
    <property type="project" value="UniProtKB-UniRule"/>
</dbReference>
<dbReference type="EMBL" id="JADKPV010000002">
    <property type="protein sequence ID" value="MBF4501120.1"/>
    <property type="molecule type" value="Genomic_DNA"/>
</dbReference>
<organism evidence="6 7">
    <name type="scientific">Savagea serpentis</name>
    <dbReference type="NCBI Taxonomy" id="2785297"/>
    <lineage>
        <taxon>Bacteria</taxon>
        <taxon>Bacillati</taxon>
        <taxon>Bacillota</taxon>
        <taxon>Bacilli</taxon>
        <taxon>Bacillales</taxon>
        <taxon>Caryophanaceae</taxon>
        <taxon>Savagea</taxon>
    </lineage>
</organism>
<comment type="caution">
    <text evidence="4">Lacks conserved residue(s) required for the propagation of feature annotation.</text>
</comment>
<keyword evidence="2 4" id="KW-0808">Transferase</keyword>
<evidence type="ECO:0000313" key="7">
    <source>
        <dbReference type="Proteomes" id="UP000622653"/>
    </source>
</evidence>
<evidence type="ECO:0000313" key="6">
    <source>
        <dbReference type="EMBL" id="MBF4501120.1"/>
    </source>
</evidence>
<evidence type="ECO:0000256" key="4">
    <source>
        <dbReference type="HAMAP-Rule" id="MF_02100"/>
    </source>
</evidence>
<evidence type="ECO:0000259" key="5">
    <source>
        <dbReference type="Pfam" id="PF13649"/>
    </source>
</evidence>
<dbReference type="InterPro" id="IPR029063">
    <property type="entry name" value="SAM-dependent_MTases_sf"/>
</dbReference>
<dbReference type="EC" id="2.1.1.-" evidence="4"/>
<dbReference type="HAMAP" id="MF_02100">
    <property type="entry name" value="Methyltr_YrrT"/>
    <property type="match status" value="1"/>
</dbReference>